<accession>A0AAE8N058</accession>
<dbReference type="AlphaFoldDB" id="A0AAE8N058"/>
<gene>
    <name evidence="2" type="ORF">DNG_06455</name>
</gene>
<sequence length="209" mass="21683">MQPHYGAERQPSSGKGSRQHSPEGRAASTSTARCSGPHTLGHGDEGGSGHRGKRDETGASPGVEGIHASEGPGDVTGDNGRSQERRLPGFRCGTRPEGIETSETRNNTLDSGAGTRPGPVGGPAAPDSRVSGYARGNVREGSEWDDNDDDEVPSPPDDDPALTGPLGLRNDAEADDVFLRGVMEKLAGMERGRGEDSKRRGSGSEGGDE</sequence>
<proteinExistence type="predicted"/>
<comment type="caution">
    <text evidence="2">The sequence shown here is derived from an EMBL/GenBank/DDBJ whole genome shotgun (WGS) entry which is preliminary data.</text>
</comment>
<evidence type="ECO:0000256" key="1">
    <source>
        <dbReference type="SAM" id="MobiDB-lite"/>
    </source>
</evidence>
<reference evidence="2" key="1">
    <citation type="submission" date="2018-03" db="EMBL/GenBank/DDBJ databases">
        <authorList>
            <person name="Guldener U."/>
        </authorList>
    </citation>
    <scope>NUCLEOTIDE SEQUENCE</scope>
</reference>
<feature type="compositionally biased region" description="Basic and acidic residues" evidence="1">
    <location>
        <begin position="187"/>
        <end position="199"/>
    </location>
</feature>
<keyword evidence="3" id="KW-1185">Reference proteome</keyword>
<feature type="compositionally biased region" description="Basic and acidic residues" evidence="1">
    <location>
        <begin position="41"/>
        <end position="57"/>
    </location>
</feature>
<dbReference type="Proteomes" id="UP001187682">
    <property type="component" value="Unassembled WGS sequence"/>
</dbReference>
<feature type="compositionally biased region" description="Acidic residues" evidence="1">
    <location>
        <begin position="143"/>
        <end position="160"/>
    </location>
</feature>
<feature type="region of interest" description="Disordered" evidence="1">
    <location>
        <begin position="1"/>
        <end position="209"/>
    </location>
</feature>
<protein>
    <submittedName>
        <fullName evidence="2">Uncharacterized protein</fullName>
    </submittedName>
</protein>
<dbReference type="EMBL" id="ONZQ02000009">
    <property type="protein sequence ID" value="SPO03772.1"/>
    <property type="molecule type" value="Genomic_DNA"/>
</dbReference>
<name>A0AAE8N058_9PEZI</name>
<evidence type="ECO:0000313" key="2">
    <source>
        <dbReference type="EMBL" id="SPO03772.1"/>
    </source>
</evidence>
<evidence type="ECO:0000313" key="3">
    <source>
        <dbReference type="Proteomes" id="UP001187682"/>
    </source>
</evidence>
<organism evidence="2 3">
    <name type="scientific">Cephalotrichum gorgonifer</name>
    <dbReference type="NCBI Taxonomy" id="2041049"/>
    <lineage>
        <taxon>Eukaryota</taxon>
        <taxon>Fungi</taxon>
        <taxon>Dikarya</taxon>
        <taxon>Ascomycota</taxon>
        <taxon>Pezizomycotina</taxon>
        <taxon>Sordariomycetes</taxon>
        <taxon>Hypocreomycetidae</taxon>
        <taxon>Microascales</taxon>
        <taxon>Microascaceae</taxon>
        <taxon>Cephalotrichum</taxon>
    </lineage>
</organism>